<dbReference type="Gene3D" id="1.10.3210.10">
    <property type="entry name" value="Hypothetical protein af1432"/>
    <property type="match status" value="1"/>
</dbReference>
<dbReference type="Proteomes" id="UP000460298">
    <property type="component" value="Unassembled WGS sequence"/>
</dbReference>
<feature type="domain" description="HD-GYP" evidence="1">
    <location>
        <begin position="127"/>
        <end position="323"/>
    </location>
</feature>
<evidence type="ECO:0000313" key="3">
    <source>
        <dbReference type="Proteomes" id="UP000460298"/>
    </source>
</evidence>
<dbReference type="PROSITE" id="PS51832">
    <property type="entry name" value="HD_GYP"/>
    <property type="match status" value="1"/>
</dbReference>
<dbReference type="AlphaFoldDB" id="A0A833H1E1"/>
<dbReference type="InterPro" id="IPR003607">
    <property type="entry name" value="HD/PDEase_dom"/>
</dbReference>
<dbReference type="PANTHER" id="PTHR43155">
    <property type="entry name" value="CYCLIC DI-GMP PHOSPHODIESTERASE PA4108-RELATED"/>
    <property type="match status" value="1"/>
</dbReference>
<dbReference type="PANTHER" id="PTHR43155:SF2">
    <property type="entry name" value="CYCLIC DI-GMP PHOSPHODIESTERASE PA4108"/>
    <property type="match status" value="1"/>
</dbReference>
<comment type="caution">
    <text evidence="2">The sequence shown here is derived from an EMBL/GenBank/DDBJ whole genome shotgun (WGS) entry which is preliminary data.</text>
</comment>
<dbReference type="CDD" id="cd00077">
    <property type="entry name" value="HDc"/>
    <property type="match status" value="1"/>
</dbReference>
<evidence type="ECO:0000259" key="1">
    <source>
        <dbReference type="PROSITE" id="PS51832"/>
    </source>
</evidence>
<dbReference type="InterPro" id="IPR037522">
    <property type="entry name" value="HD_GYP_dom"/>
</dbReference>
<accession>A0A833H1E1</accession>
<gene>
    <name evidence="2" type="ORF">F9K24_10885</name>
</gene>
<organism evidence="2 3">
    <name type="scientific">Leptonema illini</name>
    <dbReference type="NCBI Taxonomy" id="183"/>
    <lineage>
        <taxon>Bacteria</taxon>
        <taxon>Pseudomonadati</taxon>
        <taxon>Spirochaetota</taxon>
        <taxon>Spirochaetia</taxon>
        <taxon>Leptospirales</taxon>
        <taxon>Leptospiraceae</taxon>
        <taxon>Leptonema</taxon>
    </lineage>
</organism>
<proteinExistence type="predicted"/>
<reference evidence="2 3" key="1">
    <citation type="submission" date="2019-10" db="EMBL/GenBank/DDBJ databases">
        <title>Extracellular Electron Transfer in a Candidatus Methanoperedens spp. Enrichment Culture.</title>
        <authorList>
            <person name="Berger S."/>
            <person name="Rangel Shaw D."/>
            <person name="Berben T."/>
            <person name="In 'T Zandt M."/>
            <person name="Frank J."/>
            <person name="Reimann J."/>
            <person name="Jetten M.S.M."/>
            <person name="Welte C.U."/>
        </authorList>
    </citation>
    <scope>NUCLEOTIDE SEQUENCE [LARGE SCALE GENOMIC DNA]</scope>
    <source>
        <strain evidence="2">SB12</strain>
    </source>
</reference>
<dbReference type="SUPFAM" id="SSF109604">
    <property type="entry name" value="HD-domain/PDEase-like"/>
    <property type="match status" value="1"/>
</dbReference>
<name>A0A833H1E1_9LEPT</name>
<evidence type="ECO:0000313" key="2">
    <source>
        <dbReference type="EMBL" id="KAB2932425.1"/>
    </source>
</evidence>
<dbReference type="EMBL" id="WBUI01000009">
    <property type="protein sequence ID" value="KAB2932425.1"/>
    <property type="molecule type" value="Genomic_DNA"/>
</dbReference>
<protein>
    <submittedName>
        <fullName evidence="2">HD-GYP domain-containing protein</fullName>
    </submittedName>
</protein>
<sequence>MKSIQLHEIKPGMVFDSPVFIDRENLFVRANEPIKSSDIEKLLKWGINEVHTEGKAVEAEAPAPVRTADTESIRLHNEYDVLRKNWTTVRNDLVATGDILKANMRSLIERKIFNNHEIIEQSQKIVTSIFQVPYYLLVLQNLVVSDNPIIHHAVRAAVFGAHLGKAMNLSRPRVQELFFGMLVMDVGMFFVPESIRRSPTSPNPEDWKSLRSHPLTGYKVLVNDAYVKTSLAVIALQHHENYDGSGYPRGLRENQIDLLARIAAICDRFTALLEDRYHRTGMVPYDAMRVILGAEAGRFDPILLRSFLGAVSIYPTGSLVEISTGEKGLVLGCSPEKPLRPLVRILRTADGKAVDTLDFLDLNEKSSVYIVRALTSAEMGVNIVDEI</sequence>
<dbReference type="Pfam" id="PF13487">
    <property type="entry name" value="HD_5"/>
    <property type="match status" value="1"/>
</dbReference>